<proteinExistence type="predicted"/>
<organism evidence="1 2">
    <name type="scientific">Lactuca saligna</name>
    <name type="common">Willowleaf lettuce</name>
    <dbReference type="NCBI Taxonomy" id="75948"/>
    <lineage>
        <taxon>Eukaryota</taxon>
        <taxon>Viridiplantae</taxon>
        <taxon>Streptophyta</taxon>
        <taxon>Embryophyta</taxon>
        <taxon>Tracheophyta</taxon>
        <taxon>Spermatophyta</taxon>
        <taxon>Magnoliopsida</taxon>
        <taxon>eudicotyledons</taxon>
        <taxon>Gunneridae</taxon>
        <taxon>Pentapetalae</taxon>
        <taxon>asterids</taxon>
        <taxon>campanulids</taxon>
        <taxon>Asterales</taxon>
        <taxon>Asteraceae</taxon>
        <taxon>Cichorioideae</taxon>
        <taxon>Cichorieae</taxon>
        <taxon>Lactucinae</taxon>
        <taxon>Lactuca</taxon>
    </lineage>
</organism>
<dbReference type="AlphaFoldDB" id="A0AA35ZI50"/>
<gene>
    <name evidence="1" type="ORF">LSALG_LOCUS32052</name>
</gene>
<protein>
    <submittedName>
        <fullName evidence="1">Uncharacterized protein</fullName>
    </submittedName>
</protein>
<accession>A0AA35ZI50</accession>
<evidence type="ECO:0000313" key="2">
    <source>
        <dbReference type="Proteomes" id="UP001177003"/>
    </source>
</evidence>
<name>A0AA35ZI50_LACSI</name>
<dbReference type="EMBL" id="OX465083">
    <property type="protein sequence ID" value="CAI9293018.1"/>
    <property type="molecule type" value="Genomic_DNA"/>
</dbReference>
<reference evidence="1" key="1">
    <citation type="submission" date="2023-04" db="EMBL/GenBank/DDBJ databases">
        <authorList>
            <person name="Vijverberg K."/>
            <person name="Xiong W."/>
            <person name="Schranz E."/>
        </authorList>
    </citation>
    <scope>NUCLEOTIDE SEQUENCE</scope>
</reference>
<evidence type="ECO:0000313" key="1">
    <source>
        <dbReference type="EMBL" id="CAI9293018.1"/>
    </source>
</evidence>
<keyword evidence="2" id="KW-1185">Reference proteome</keyword>
<dbReference type="Proteomes" id="UP001177003">
    <property type="component" value="Chromosome 7"/>
</dbReference>
<sequence>MKAEGWRLKGSRGSQATFADRMARGGRRLRGRRGLRHEASLSLSGCEVRVRASQAEVAPEQAWFQRSIARRIDVSGVRRAEGEKEMKADRWWVGGFSTGGGVGCHGENDSAIVPQIVRLGSEGRRERGMDGIADLRCLASTVCSIITDLGGCFVGWYWQQEDEERWSLVCLFDKTIGKDNGGLKSICFD</sequence>